<keyword evidence="2 5" id="KW-0812">Transmembrane</keyword>
<keyword evidence="7" id="KW-1185">Reference proteome</keyword>
<evidence type="ECO:0000256" key="5">
    <source>
        <dbReference type="SAM" id="Phobius"/>
    </source>
</evidence>
<dbReference type="SUPFAM" id="SSF144091">
    <property type="entry name" value="Rhomboid-like"/>
    <property type="match status" value="1"/>
</dbReference>
<proteinExistence type="predicted"/>
<feature type="transmembrane region" description="Helical" evidence="5">
    <location>
        <begin position="126"/>
        <end position="149"/>
    </location>
</feature>
<comment type="caution">
    <text evidence="6">The sequence shown here is derived from an EMBL/GenBank/DDBJ whole genome shotgun (WGS) entry which is preliminary data.</text>
</comment>
<evidence type="ECO:0000256" key="2">
    <source>
        <dbReference type="ARBA" id="ARBA00022692"/>
    </source>
</evidence>
<reference evidence="6 7" key="1">
    <citation type="submission" date="2021-05" db="EMBL/GenBank/DDBJ databases">
        <title>The draft genome of Geobacter luticola JCM 17780.</title>
        <authorList>
            <person name="Xu Z."/>
            <person name="Masuda Y."/>
            <person name="Itoh H."/>
            <person name="Senoo K."/>
        </authorList>
    </citation>
    <scope>NUCLEOTIDE SEQUENCE [LARGE SCALE GENOMIC DNA]</scope>
    <source>
        <strain evidence="6 7">JCM 17780</strain>
    </source>
</reference>
<name>A0ABS5SE96_9BACT</name>
<evidence type="ECO:0000256" key="3">
    <source>
        <dbReference type="ARBA" id="ARBA00022989"/>
    </source>
</evidence>
<dbReference type="Proteomes" id="UP000756860">
    <property type="component" value="Unassembled WGS sequence"/>
</dbReference>
<feature type="transmembrane region" description="Helical" evidence="5">
    <location>
        <begin position="99"/>
        <end position="120"/>
    </location>
</feature>
<organism evidence="6 7">
    <name type="scientific">Geomobilimonas luticola</name>
    <dbReference type="NCBI Taxonomy" id="1114878"/>
    <lineage>
        <taxon>Bacteria</taxon>
        <taxon>Pseudomonadati</taxon>
        <taxon>Thermodesulfobacteriota</taxon>
        <taxon>Desulfuromonadia</taxon>
        <taxon>Geobacterales</taxon>
        <taxon>Geobacteraceae</taxon>
        <taxon>Geomobilimonas</taxon>
    </lineage>
</organism>
<feature type="transmembrane region" description="Helical" evidence="5">
    <location>
        <begin position="156"/>
        <end position="172"/>
    </location>
</feature>
<sequence>MPQRLLDKLERTFGRFAVPNLTVYLIAGQTFFYVLYMTGKLERSVSILAADRLLAGEWWRLATFPFDPPGLSIIFAFFAWYLFYLMGSALEEQWGSFRYNAYILIGYLLTVAVSFLIPAYPVSNTYIAGSVFLAFAFLYPDFTLMLFFVLPVRIKWLALLTWLYYGVLFLTGGGPTRLLVLASVGNFLIFFANDLRWLAKREGRQLAKKNWQPPVRSHEEPLHRCTVCGITDKTHPRMDFRYCPQCAGQHGYCQEHIFSHEHVKE</sequence>
<feature type="transmembrane region" description="Helical" evidence="5">
    <location>
        <begin position="69"/>
        <end position="87"/>
    </location>
</feature>
<feature type="transmembrane region" description="Helical" evidence="5">
    <location>
        <begin position="178"/>
        <end position="199"/>
    </location>
</feature>
<feature type="transmembrane region" description="Helical" evidence="5">
    <location>
        <begin position="12"/>
        <end position="36"/>
    </location>
</feature>
<evidence type="ECO:0000256" key="4">
    <source>
        <dbReference type="ARBA" id="ARBA00023136"/>
    </source>
</evidence>
<evidence type="ECO:0000313" key="7">
    <source>
        <dbReference type="Proteomes" id="UP000756860"/>
    </source>
</evidence>
<dbReference type="GO" id="GO:0006508">
    <property type="term" value="P:proteolysis"/>
    <property type="evidence" value="ECO:0007669"/>
    <property type="project" value="UniProtKB-KW"/>
</dbReference>
<gene>
    <name evidence="6" type="ORF">KI810_11510</name>
</gene>
<evidence type="ECO:0000256" key="1">
    <source>
        <dbReference type="ARBA" id="ARBA00004141"/>
    </source>
</evidence>
<dbReference type="InterPro" id="IPR035952">
    <property type="entry name" value="Rhomboid-like_sf"/>
</dbReference>
<keyword evidence="4 5" id="KW-0472">Membrane</keyword>
<dbReference type="EMBL" id="JAHCVK010000004">
    <property type="protein sequence ID" value="MBT0653685.1"/>
    <property type="molecule type" value="Genomic_DNA"/>
</dbReference>
<dbReference type="RefSeq" id="WP_214175676.1">
    <property type="nucleotide sequence ID" value="NZ_JAHCVK010000004.1"/>
</dbReference>
<keyword evidence="3 5" id="KW-1133">Transmembrane helix</keyword>
<evidence type="ECO:0000313" key="6">
    <source>
        <dbReference type="EMBL" id="MBT0653685.1"/>
    </source>
</evidence>
<keyword evidence="6" id="KW-0645">Protease</keyword>
<comment type="subcellular location">
    <subcellularLocation>
        <location evidence="1">Membrane</location>
        <topology evidence="1">Multi-pass membrane protein</topology>
    </subcellularLocation>
</comment>
<keyword evidence="6" id="KW-0378">Hydrolase</keyword>
<accession>A0ABS5SE96</accession>
<dbReference type="GO" id="GO:0008233">
    <property type="term" value="F:peptidase activity"/>
    <property type="evidence" value="ECO:0007669"/>
    <property type="project" value="UniProtKB-KW"/>
</dbReference>
<dbReference type="Gene3D" id="1.20.1540.10">
    <property type="entry name" value="Rhomboid-like"/>
    <property type="match status" value="1"/>
</dbReference>
<protein>
    <submittedName>
        <fullName evidence="6">Rhomboid family intramembrane serine protease</fullName>
    </submittedName>
</protein>